<evidence type="ECO:0000256" key="1">
    <source>
        <dbReference type="ARBA" id="ARBA00023172"/>
    </source>
</evidence>
<accession>A0A1H7G6W9</accession>
<sequence>MKDITYNVRVYAIETRKNAVGNVTSYRVAWQTTTKTWKRSFKLAAQADTFRGALLTAARNGEAFSTLTGEPVSWARTDRPEMSWYDFACKFADMKWKSAAPKYRQDIARALTAATPVMYASTRGKPDDRVLRSAMHRWGFNTKQRQEAPEEASAALEWLADNTKPISALMDDPGLVRDLLEAATSLLDGNRAAPSTVRKHRMLLSNALDYATELKLLPANPLKTLKWKPPANAYEVDRRSVVNHTQAKALLAAVAAQKPSGERLVAFFALMYYAALRPEEAVNLRRDNVFLPPLIRNEGTGALEEPADAWGELHLLKAAPYAGRDWTDSGTAREERALKHRAAGHSRTVPIPPPLVRILRAHLDTFDKGPQGRLFYGVKVGELPFITYRRAWKAARKTALTEKEFASPLAARPYDLRHACVSMWLNAGVPAPQVAEWAGHSVDVLLRIYAKCIVGQDEAAKRRIAEALDE</sequence>
<dbReference type="RefSeq" id="WP_091097667.1">
    <property type="nucleotide sequence ID" value="NZ_FOBF01000001.1"/>
</dbReference>
<dbReference type="SUPFAM" id="SSF56349">
    <property type="entry name" value="DNA breaking-rejoining enzymes"/>
    <property type="match status" value="1"/>
</dbReference>
<evidence type="ECO:0000313" key="4">
    <source>
        <dbReference type="Proteomes" id="UP000198953"/>
    </source>
</evidence>
<dbReference type="InterPro" id="IPR011010">
    <property type="entry name" value="DNA_brk_join_enz"/>
</dbReference>
<dbReference type="InterPro" id="IPR050090">
    <property type="entry name" value="Tyrosine_recombinase_XerCD"/>
</dbReference>
<dbReference type="PROSITE" id="PS51898">
    <property type="entry name" value="TYR_RECOMBINASE"/>
    <property type="match status" value="1"/>
</dbReference>
<dbReference type="PANTHER" id="PTHR30349">
    <property type="entry name" value="PHAGE INTEGRASE-RELATED"/>
    <property type="match status" value="1"/>
</dbReference>
<protein>
    <submittedName>
        <fullName evidence="3">Phage integrase family protein</fullName>
    </submittedName>
</protein>
<proteinExistence type="predicted"/>
<organism evidence="3 4">
    <name type="scientific">Nonomuraea pusilla</name>
    <dbReference type="NCBI Taxonomy" id="46177"/>
    <lineage>
        <taxon>Bacteria</taxon>
        <taxon>Bacillati</taxon>
        <taxon>Actinomycetota</taxon>
        <taxon>Actinomycetes</taxon>
        <taxon>Streptosporangiales</taxon>
        <taxon>Streptosporangiaceae</taxon>
        <taxon>Nonomuraea</taxon>
    </lineage>
</organism>
<gene>
    <name evidence="3" type="ORF">SAMN05660976_00260</name>
</gene>
<keyword evidence="4" id="KW-1185">Reference proteome</keyword>
<dbReference type="EMBL" id="FOBF01000001">
    <property type="protein sequence ID" value="SEK32210.1"/>
    <property type="molecule type" value="Genomic_DNA"/>
</dbReference>
<evidence type="ECO:0000313" key="3">
    <source>
        <dbReference type="EMBL" id="SEK32210.1"/>
    </source>
</evidence>
<reference evidence="3 4" key="1">
    <citation type="submission" date="2016-10" db="EMBL/GenBank/DDBJ databases">
        <authorList>
            <person name="de Groot N.N."/>
        </authorList>
    </citation>
    <scope>NUCLEOTIDE SEQUENCE [LARGE SCALE GENOMIC DNA]</scope>
    <source>
        <strain evidence="3 4">DSM 43357</strain>
    </source>
</reference>
<keyword evidence="1" id="KW-0233">DNA recombination</keyword>
<name>A0A1H7G6W9_9ACTN</name>
<dbReference type="Proteomes" id="UP000198953">
    <property type="component" value="Unassembled WGS sequence"/>
</dbReference>
<dbReference type="PANTHER" id="PTHR30349:SF64">
    <property type="entry name" value="PROPHAGE INTEGRASE INTD-RELATED"/>
    <property type="match status" value="1"/>
</dbReference>
<dbReference type="OrthoDB" id="3773913at2"/>
<dbReference type="STRING" id="46177.SAMN05660976_00260"/>
<dbReference type="InterPro" id="IPR002104">
    <property type="entry name" value="Integrase_catalytic"/>
</dbReference>
<dbReference type="GO" id="GO:0006310">
    <property type="term" value="P:DNA recombination"/>
    <property type="evidence" value="ECO:0007669"/>
    <property type="project" value="UniProtKB-KW"/>
</dbReference>
<dbReference type="AlphaFoldDB" id="A0A1H7G6W9"/>
<dbReference type="InterPro" id="IPR013762">
    <property type="entry name" value="Integrase-like_cat_sf"/>
</dbReference>
<dbReference type="GO" id="GO:0015074">
    <property type="term" value="P:DNA integration"/>
    <property type="evidence" value="ECO:0007669"/>
    <property type="project" value="InterPro"/>
</dbReference>
<dbReference type="Gene3D" id="1.10.443.10">
    <property type="entry name" value="Intergrase catalytic core"/>
    <property type="match status" value="1"/>
</dbReference>
<feature type="domain" description="Tyr recombinase" evidence="2">
    <location>
        <begin position="237"/>
        <end position="463"/>
    </location>
</feature>
<dbReference type="GO" id="GO:0003677">
    <property type="term" value="F:DNA binding"/>
    <property type="evidence" value="ECO:0007669"/>
    <property type="project" value="InterPro"/>
</dbReference>
<evidence type="ECO:0000259" key="2">
    <source>
        <dbReference type="PROSITE" id="PS51898"/>
    </source>
</evidence>